<proteinExistence type="predicted"/>
<dbReference type="Pfam" id="PF00753">
    <property type="entry name" value="Lactamase_B"/>
    <property type="match status" value="1"/>
</dbReference>
<dbReference type="AlphaFoldDB" id="A0A1B7M260"/>
<feature type="domain" description="Metallo-beta-lactamase" evidence="4">
    <location>
        <begin position="20"/>
        <end position="230"/>
    </location>
</feature>
<dbReference type="CDD" id="cd07719">
    <property type="entry name" value="arylsulfatase_AtsA-like_MBL-fold"/>
    <property type="match status" value="1"/>
</dbReference>
<sequence>MYAVALGTAGGPKWWGRSGFDAGTATAVVVDGAVYLVDFGYGAGRQVRKAGLDFSNVRALFVTHMHSDHTVDLPGLLLFSHRDIERIEIYGPGDRGKLAPLTDQADTEPEVIDPHDPTPGIKETIRRLFSAYAHDLNDRARDYGSQPQTAKFPAFDIEIPTDIGFDPDTNVAPPMEPFKVYEDERVVVSAILVNHHPTAPAFAFRFDSQYGSVVISGDTGYCDNTIRIAQGCDILFHEVISLEPIRARTEKEVGDPQLVQAIMDHHERAHTTPADAGLIAQRAGVNKLVLHHFAPASAPRTDWMEAGVHFEGELIIARDLDEIAVDAVRPSPMNNSRGSLLDDQPDNSSAGVFSSDR</sequence>
<name>A0A1B7M260_9MICC</name>
<evidence type="ECO:0000259" key="4">
    <source>
        <dbReference type="Pfam" id="PF00753"/>
    </source>
</evidence>
<dbReference type="Proteomes" id="UP000078292">
    <property type="component" value="Unassembled WGS sequence"/>
</dbReference>
<feature type="region of interest" description="Disordered" evidence="3">
    <location>
        <begin position="329"/>
        <end position="357"/>
    </location>
</feature>
<dbReference type="EMBL" id="LXEY01000010">
    <property type="protein sequence ID" value="OAV62661.1"/>
    <property type="molecule type" value="Genomic_DNA"/>
</dbReference>
<organism evidence="5 6">
    <name type="scientific">Enteractinococcus helveticum</name>
    <dbReference type="NCBI Taxonomy" id="1837282"/>
    <lineage>
        <taxon>Bacteria</taxon>
        <taxon>Bacillati</taxon>
        <taxon>Actinomycetota</taxon>
        <taxon>Actinomycetes</taxon>
        <taxon>Micrococcales</taxon>
        <taxon>Micrococcaceae</taxon>
    </lineage>
</organism>
<dbReference type="PANTHER" id="PTHR46018:SF2">
    <property type="entry name" value="ZINC PHOSPHODIESTERASE ELAC PROTEIN 1"/>
    <property type="match status" value="1"/>
</dbReference>
<dbReference type="InterPro" id="IPR044094">
    <property type="entry name" value="AtsA-like_MBL-fold"/>
</dbReference>
<evidence type="ECO:0000256" key="2">
    <source>
        <dbReference type="ARBA" id="ARBA00022801"/>
    </source>
</evidence>
<evidence type="ECO:0000256" key="3">
    <source>
        <dbReference type="SAM" id="MobiDB-lite"/>
    </source>
</evidence>
<dbReference type="Gene3D" id="3.60.15.10">
    <property type="entry name" value="Ribonuclease Z/Hydroxyacylglutathione hydrolase-like"/>
    <property type="match status" value="1"/>
</dbReference>
<reference evidence="5 6" key="1">
    <citation type="submission" date="2016-04" db="EMBL/GenBank/DDBJ databases">
        <title>First whole genome shotgun sequence of the bacterium Enteractinococcus sp. strain UASWS1574.</title>
        <authorList>
            <person name="Crovadore J."/>
            <person name="Chablais R."/>
            <person name="Lefort F."/>
        </authorList>
    </citation>
    <scope>NUCLEOTIDE SEQUENCE [LARGE SCALE GENOMIC DNA]</scope>
    <source>
        <strain evidence="5 6">UASWS1574</strain>
    </source>
</reference>
<evidence type="ECO:0000256" key="1">
    <source>
        <dbReference type="ARBA" id="ARBA00022759"/>
    </source>
</evidence>
<keyword evidence="6" id="KW-1185">Reference proteome</keyword>
<comment type="caution">
    <text evidence="5">The sequence shown here is derived from an EMBL/GenBank/DDBJ whole genome shotgun (WGS) entry which is preliminary data.</text>
</comment>
<accession>A0A1B7M260</accession>
<dbReference type="STRING" id="1837282.A6F49_05750"/>
<evidence type="ECO:0000313" key="6">
    <source>
        <dbReference type="Proteomes" id="UP000078292"/>
    </source>
</evidence>
<keyword evidence="1" id="KW-0255">Endonuclease</keyword>
<dbReference type="PANTHER" id="PTHR46018">
    <property type="entry name" value="ZINC PHOSPHODIESTERASE ELAC PROTEIN 1"/>
    <property type="match status" value="1"/>
</dbReference>
<dbReference type="OrthoDB" id="4137979at2"/>
<feature type="compositionally biased region" description="Polar residues" evidence="3">
    <location>
        <begin position="346"/>
        <end position="357"/>
    </location>
</feature>
<evidence type="ECO:0000313" key="5">
    <source>
        <dbReference type="EMBL" id="OAV62661.1"/>
    </source>
</evidence>
<keyword evidence="1" id="KW-0540">Nuclease</keyword>
<dbReference type="InterPro" id="IPR036866">
    <property type="entry name" value="RibonucZ/Hydroxyglut_hydro"/>
</dbReference>
<protein>
    <recommendedName>
        <fullName evidence="4">Metallo-beta-lactamase domain-containing protein</fullName>
    </recommendedName>
</protein>
<dbReference type="InterPro" id="IPR001279">
    <property type="entry name" value="Metallo-B-lactamas"/>
</dbReference>
<gene>
    <name evidence="5" type="ORF">A6F49_05750</name>
</gene>
<dbReference type="GO" id="GO:0042781">
    <property type="term" value="F:3'-tRNA processing endoribonuclease activity"/>
    <property type="evidence" value="ECO:0007669"/>
    <property type="project" value="TreeGrafter"/>
</dbReference>
<dbReference type="SUPFAM" id="SSF56281">
    <property type="entry name" value="Metallo-hydrolase/oxidoreductase"/>
    <property type="match status" value="1"/>
</dbReference>
<keyword evidence="2" id="KW-0378">Hydrolase</keyword>